<name>A0A8T2BI68_9BRAS</name>
<comment type="subcellular location">
    <subcellularLocation>
        <location evidence="1">Nucleus</location>
    </subcellularLocation>
</comment>
<evidence type="ECO:0000256" key="5">
    <source>
        <dbReference type="ARBA" id="ARBA00022833"/>
    </source>
</evidence>
<reference evidence="12 13" key="1">
    <citation type="submission" date="2020-12" db="EMBL/GenBank/DDBJ databases">
        <title>Concerted genomic and epigenomic changes stabilize Arabidopsis allopolyploids.</title>
        <authorList>
            <person name="Chen Z."/>
        </authorList>
    </citation>
    <scope>NUCLEOTIDE SEQUENCE [LARGE SCALE GENOMIC DNA]</scope>
    <source>
        <strain evidence="12">Allo738</strain>
        <tissue evidence="12">Leaf</tissue>
    </source>
</reference>
<feature type="compositionally biased region" description="Basic and acidic residues" evidence="10">
    <location>
        <begin position="161"/>
        <end position="172"/>
    </location>
</feature>
<feature type="compositionally biased region" description="Polar residues" evidence="10">
    <location>
        <begin position="93"/>
        <end position="107"/>
    </location>
</feature>
<keyword evidence="4" id="KW-0863">Zinc-finger</keyword>
<evidence type="ECO:0000256" key="10">
    <source>
        <dbReference type="SAM" id="MobiDB-lite"/>
    </source>
</evidence>
<dbReference type="InterPro" id="IPR005162">
    <property type="entry name" value="Retrotrans_gag_dom"/>
</dbReference>
<proteinExistence type="predicted"/>
<dbReference type="PANTHER" id="PTHR33240:SF8">
    <property type="entry name" value="OS03G0439900 PROTEIN"/>
    <property type="match status" value="1"/>
</dbReference>
<evidence type="ECO:0000256" key="4">
    <source>
        <dbReference type="ARBA" id="ARBA00022771"/>
    </source>
</evidence>
<keyword evidence="2" id="KW-0479">Metal-binding</keyword>
<dbReference type="GO" id="GO:0003677">
    <property type="term" value="F:DNA binding"/>
    <property type="evidence" value="ECO:0007669"/>
    <property type="project" value="UniProtKB-KW"/>
</dbReference>
<dbReference type="Pfam" id="PF03732">
    <property type="entry name" value="Retrotrans_gag"/>
    <property type="match status" value="1"/>
</dbReference>
<sequence length="1044" mass="115469">MNEDDHRIPPAGGGDLDPPNPQNPQADPAISATLAELKDMMVKFQKKADDQEKANKTLAQQIGEIDSRGQYKTTRFQTRPLRARRDLPGINPTRLTFATPTDNTRVTTRADPARRENQDDPTEPDAVDLTNEPDDPQDERTRTGANSAERTDLTDDQETEENIRWAEESERERELDEIRASLAKAEADMKLVKTQIHSVSSSAPNIDRILEESRNTPFTKRISETMMSNLGKFKIDTYNGTTDPKGHIKSFVISVARARFKPGEKDAGLCLLFVEHLKGPALDWFSRLDRNSIDSFDELSTLFLKQYSVLIDPGTSDADLWSLSQQPTEPLRDFLTTFKSTLAKVEGITDVAALSALKKALWYKSEFRKELNLSKPTTIRDALHRASDFVAHEEEMALLAKRHEPTKQASRAEKTQTAPPIQNKTNQSGIYTHHEGRNFPEAHNYQIDAGRGRERDSFTWTRSQPLGDEQEYCEHHNTFGHHTSRCRSLGEKLTAKFLAGELGTNITLKDLEPEQVQPEQVDTARGPEPREPEAPKRIRGTPDEEHDGTRQRIHTIMGGSAFCSDTVAAIKAYQRRAEAPSNWLRPFDQPNVVIMFEESETNGLDRPHNDPLVITLAIGDHDVSRVLIDTGSTINVIFCETLRQMNINMSQVNQTPRPVLGFSGETLMTLGTIQMPVQASGITKIVDFSVTDRPTIYNAIMGTPWLNLMRAVASTYHLCLKFSTPNGVKTIWGSQKNSRMCFMAAYKLRNLVAESKAEVNHKKVKIGRSKEKYLAEKKAAVEKKALEAVLGTLAPPKATDEPEVEMTNPSPIAVSTARHTCSPSQRAGGLTVGVGFHPSFETEPNFNTSGYPANQLGVPCQSLGYPVSQLGYPASQLGYPSPVTSGYPSPVTSGYPSPVVLGYPSPVTSGYPSPVVLGYPNQSSQGTRAQSPWGTRAHHLGGTRTSHLRVPEPSHLGVPEPSRPGVPEPSRPGVPELSRPGVPEPISSVPRLRLCITPSSCPEPNTPVVTRQPPSYPRRSHQSPRGEVLSHPRRKSSSSPEAKT</sequence>
<evidence type="ECO:0000313" key="12">
    <source>
        <dbReference type="EMBL" id="KAG7585613.1"/>
    </source>
</evidence>
<evidence type="ECO:0000256" key="8">
    <source>
        <dbReference type="ARBA" id="ARBA00023163"/>
    </source>
</evidence>
<dbReference type="EMBL" id="JAEFBK010000007">
    <property type="protein sequence ID" value="KAG7585613.1"/>
    <property type="molecule type" value="Genomic_DNA"/>
</dbReference>
<evidence type="ECO:0000256" key="3">
    <source>
        <dbReference type="ARBA" id="ARBA00022737"/>
    </source>
</evidence>
<feature type="compositionally biased region" description="Polar residues" evidence="10">
    <location>
        <begin position="997"/>
        <end position="1013"/>
    </location>
</feature>
<dbReference type="PANTHER" id="PTHR33240">
    <property type="entry name" value="OS08G0508500 PROTEIN"/>
    <property type="match status" value="1"/>
</dbReference>
<feature type="region of interest" description="Disordered" evidence="10">
    <location>
        <begin position="510"/>
        <end position="549"/>
    </location>
</feature>
<keyword evidence="3" id="KW-0677">Repeat</keyword>
<accession>A0A8T2BI68</accession>
<keyword evidence="7" id="KW-0238">DNA-binding</keyword>
<dbReference type="InterPro" id="IPR021839">
    <property type="entry name" value="EGR1_C"/>
</dbReference>
<feature type="compositionally biased region" description="Polar residues" evidence="10">
    <location>
        <begin position="920"/>
        <end position="933"/>
    </location>
</feature>
<feature type="compositionally biased region" description="Acidic residues" evidence="10">
    <location>
        <begin position="119"/>
        <end position="137"/>
    </location>
</feature>
<gene>
    <name evidence="12" type="ORF">ISN45_Aa02g009570</name>
</gene>
<evidence type="ECO:0000256" key="6">
    <source>
        <dbReference type="ARBA" id="ARBA00023015"/>
    </source>
</evidence>
<feature type="domain" description="Retrotransposon gag" evidence="11">
    <location>
        <begin position="272"/>
        <end position="362"/>
    </location>
</feature>
<feature type="region of interest" description="Disordered" evidence="10">
    <location>
        <begin position="918"/>
        <end position="1044"/>
    </location>
</feature>
<feature type="region of interest" description="Disordered" evidence="10">
    <location>
        <begin position="46"/>
        <end position="172"/>
    </location>
</feature>
<keyword evidence="9" id="KW-0539">Nucleus</keyword>
<dbReference type="CDD" id="cd00303">
    <property type="entry name" value="retropepsin_like"/>
    <property type="match status" value="1"/>
</dbReference>
<dbReference type="Proteomes" id="UP000694240">
    <property type="component" value="Chromosome 7"/>
</dbReference>
<evidence type="ECO:0000256" key="7">
    <source>
        <dbReference type="ARBA" id="ARBA00023125"/>
    </source>
</evidence>
<dbReference type="GO" id="GO:0005634">
    <property type="term" value="C:nucleus"/>
    <property type="evidence" value="ECO:0007669"/>
    <property type="project" value="UniProtKB-SubCell"/>
</dbReference>
<evidence type="ECO:0000313" key="13">
    <source>
        <dbReference type="Proteomes" id="UP000694240"/>
    </source>
</evidence>
<dbReference type="Pfam" id="PF11914">
    <property type="entry name" value="DUF3432"/>
    <property type="match status" value="1"/>
</dbReference>
<feature type="region of interest" description="Disordered" evidence="10">
    <location>
        <begin position="1"/>
        <end position="29"/>
    </location>
</feature>
<evidence type="ECO:0000256" key="1">
    <source>
        <dbReference type="ARBA" id="ARBA00004123"/>
    </source>
</evidence>
<evidence type="ECO:0000256" key="9">
    <source>
        <dbReference type="ARBA" id="ARBA00023242"/>
    </source>
</evidence>
<dbReference type="AlphaFoldDB" id="A0A8T2BI68"/>
<protein>
    <submittedName>
        <fullName evidence="12">Aspartic peptidase domain superfamily</fullName>
    </submittedName>
</protein>
<feature type="compositionally biased region" description="Pro residues" evidence="10">
    <location>
        <begin position="961"/>
        <end position="972"/>
    </location>
</feature>
<comment type="caution">
    <text evidence="12">The sequence shown here is derived from an EMBL/GenBank/DDBJ whole genome shotgun (WGS) entry which is preliminary data.</text>
</comment>
<keyword evidence="13" id="KW-1185">Reference proteome</keyword>
<feature type="compositionally biased region" description="Basic and acidic residues" evidence="10">
    <location>
        <begin position="525"/>
        <end position="549"/>
    </location>
</feature>
<dbReference type="GO" id="GO:0008270">
    <property type="term" value="F:zinc ion binding"/>
    <property type="evidence" value="ECO:0007669"/>
    <property type="project" value="UniProtKB-KW"/>
</dbReference>
<keyword evidence="6" id="KW-0805">Transcription regulation</keyword>
<evidence type="ECO:0000259" key="11">
    <source>
        <dbReference type="Pfam" id="PF03732"/>
    </source>
</evidence>
<feature type="compositionally biased region" description="Basic and acidic residues" evidence="10">
    <location>
        <begin position="46"/>
        <end position="55"/>
    </location>
</feature>
<keyword evidence="5" id="KW-0862">Zinc</keyword>
<feature type="region of interest" description="Disordered" evidence="10">
    <location>
        <begin position="404"/>
        <end position="428"/>
    </location>
</feature>
<evidence type="ECO:0000256" key="2">
    <source>
        <dbReference type="ARBA" id="ARBA00022723"/>
    </source>
</evidence>
<keyword evidence="8" id="KW-0804">Transcription</keyword>
<feature type="compositionally biased region" description="Basic and acidic residues" evidence="10">
    <location>
        <begin position="404"/>
        <end position="414"/>
    </location>
</feature>
<organism evidence="12 13">
    <name type="scientific">Arabidopsis thaliana x Arabidopsis arenosa</name>
    <dbReference type="NCBI Taxonomy" id="1240361"/>
    <lineage>
        <taxon>Eukaryota</taxon>
        <taxon>Viridiplantae</taxon>
        <taxon>Streptophyta</taxon>
        <taxon>Embryophyta</taxon>
        <taxon>Tracheophyta</taxon>
        <taxon>Spermatophyta</taxon>
        <taxon>Magnoliopsida</taxon>
        <taxon>eudicotyledons</taxon>
        <taxon>Gunneridae</taxon>
        <taxon>Pentapetalae</taxon>
        <taxon>rosids</taxon>
        <taxon>malvids</taxon>
        <taxon>Brassicales</taxon>
        <taxon>Brassicaceae</taxon>
        <taxon>Camelineae</taxon>
        <taxon>Arabidopsis</taxon>
    </lineage>
</organism>
<feature type="compositionally biased region" description="Polar residues" evidence="10">
    <location>
        <begin position="415"/>
        <end position="428"/>
    </location>
</feature>